<name>W0RBH2_9BACT</name>
<dbReference type="HOGENOM" id="CLU_401033_0_0_0"/>
<dbReference type="SUPFAM" id="SSF49785">
    <property type="entry name" value="Galactose-binding domain-like"/>
    <property type="match status" value="1"/>
</dbReference>
<reference evidence="1 2" key="1">
    <citation type="journal article" date="2014" name="Genome Announc.">
        <title>Genome Sequence and Methylome of Soil Bacterium Gemmatirosa kalamazoonensis KBS708T, a Member of the Rarely Cultivated Gemmatimonadetes Phylum.</title>
        <authorList>
            <person name="Debruyn J.M."/>
            <person name="Radosevich M."/>
            <person name="Wommack K.E."/>
            <person name="Polson S.W."/>
            <person name="Hauser L.J."/>
            <person name="Fawaz M.N."/>
            <person name="Korlach J."/>
            <person name="Tsai Y.C."/>
        </authorList>
    </citation>
    <scope>NUCLEOTIDE SEQUENCE [LARGE SCALE GENOMIC DNA]</scope>
    <source>
        <strain evidence="1 2">KBS708</strain>
    </source>
</reference>
<gene>
    <name evidence="1" type="ORF">J421_0912</name>
</gene>
<dbReference type="Proteomes" id="UP000019151">
    <property type="component" value="Chromosome"/>
</dbReference>
<sequence length="686" mass="75577">MYLQPPAVVITIDTAHMVRQFDPRWFFGGGVDGRPEGDARRTFTPPNVAAMQTAGLPRLSYRLRTELGIEAWHWNPRGTWSDPAHRQGYWTSSTAAGAPITESYGYNLPRRGTTYDQANNEGYSRLTDGDTATFWKSNPYLDHRYTGEPDSLHPQRAILDLGAEHPVNAIRLRWGAPWAVRYVVERWVGDDSLPPDDLPDGDWEPFPLGTVSAGRGGDVTLRLADAALPTRWIRITLLEGSRTAPAGARDPRDSIGFALKEVGAGALDPSGRLVDVVRHAPSHDQTTTWVTSTDPWHRAVDRDAETEQPGVDRVEASGLTSGLPMLVPVGVLYDTPQNGAALLRYLRRRYRATHVELGEEPDGQYARPADYGALALEAADALRRVDSAVVLGGPSFQSVELDVRGWPDEPDSTSWLARVRDYVTARGRARDFAFVSFEWYPFDAVCDSTAPQLRAAPSMLRDVFERLGPGAHGLPWVISEYGYSAFAGPAEVQMGAALLDPDIVGTFLTLGGDQAYLYGYEPADLQSGAPRCERWGNNALFLADSTGRARWRTAVYHTMRMTTRDWVDPDGGVHALYRAATDLRDSSGAIVTAYPLRRPDGRWSLLLVNKDSLHAYTVRLRLAADTAADGHAPSGPLDVVQFSAAQYAWREDGPNGRPTRSDPPARFRRDADALVLPGYSVTVVRF</sequence>
<accession>W0RBH2</accession>
<dbReference type="OrthoDB" id="9758333at2"/>
<dbReference type="STRING" id="861299.J421_0912"/>
<proteinExistence type="predicted"/>
<dbReference type="InterPro" id="IPR017853">
    <property type="entry name" value="GH"/>
</dbReference>
<dbReference type="InParanoid" id="W0RBH2"/>
<protein>
    <submittedName>
        <fullName evidence="1">F5/8 type C domain-containing protein</fullName>
    </submittedName>
</protein>
<keyword evidence="2" id="KW-1185">Reference proteome</keyword>
<evidence type="ECO:0000313" key="2">
    <source>
        <dbReference type="Proteomes" id="UP000019151"/>
    </source>
</evidence>
<dbReference type="AlphaFoldDB" id="W0RBH2"/>
<dbReference type="SUPFAM" id="SSF51445">
    <property type="entry name" value="(Trans)glycosidases"/>
    <property type="match status" value="1"/>
</dbReference>
<dbReference type="InterPro" id="IPR008979">
    <property type="entry name" value="Galactose-bd-like_sf"/>
</dbReference>
<dbReference type="Gene3D" id="3.20.20.80">
    <property type="entry name" value="Glycosidases"/>
    <property type="match status" value="1"/>
</dbReference>
<dbReference type="eggNOG" id="COG3664">
    <property type="taxonomic scope" value="Bacteria"/>
</dbReference>
<evidence type="ECO:0000313" key="1">
    <source>
        <dbReference type="EMBL" id="AHG88449.1"/>
    </source>
</evidence>
<dbReference type="KEGG" id="gba:J421_0912"/>
<dbReference type="Gene3D" id="2.60.120.260">
    <property type="entry name" value="Galactose-binding domain-like"/>
    <property type="match status" value="1"/>
</dbReference>
<dbReference type="PATRIC" id="fig|861299.3.peg.928"/>
<dbReference type="RefSeq" id="WP_025409987.1">
    <property type="nucleotide sequence ID" value="NZ_CP007128.1"/>
</dbReference>
<organism evidence="1 2">
    <name type="scientific">Gemmatirosa kalamazoonensis</name>
    <dbReference type="NCBI Taxonomy" id="861299"/>
    <lineage>
        <taxon>Bacteria</taxon>
        <taxon>Pseudomonadati</taxon>
        <taxon>Gemmatimonadota</taxon>
        <taxon>Gemmatimonadia</taxon>
        <taxon>Gemmatimonadales</taxon>
        <taxon>Gemmatimonadaceae</taxon>
        <taxon>Gemmatirosa</taxon>
    </lineage>
</organism>
<dbReference type="EMBL" id="CP007128">
    <property type="protein sequence ID" value="AHG88449.1"/>
    <property type="molecule type" value="Genomic_DNA"/>
</dbReference>